<name>A0A811V5Y5_CERCA</name>
<accession>A0A811V5Y5</accession>
<sequence length="180" mass="20469">MSGRKIINFSKLSDNEIQNIMNEQDDDDFNETGDELDSEDDIEEANFTGLCNSFIDECLNSTETLVNAINVTALDNFDTGLETSVATNVPGSSKRRRVSSNKRKIDGKRTFVPTSDGFVGQPNEIKNDSPKFKSMTWKKKRLRLNVNDLAFHGYKETPSELEELKTPFDCYQYILTDEFL</sequence>
<organism evidence="1 2">
    <name type="scientific">Ceratitis capitata</name>
    <name type="common">Mediterranean fruit fly</name>
    <name type="synonym">Tephritis capitata</name>
    <dbReference type="NCBI Taxonomy" id="7213"/>
    <lineage>
        <taxon>Eukaryota</taxon>
        <taxon>Metazoa</taxon>
        <taxon>Ecdysozoa</taxon>
        <taxon>Arthropoda</taxon>
        <taxon>Hexapoda</taxon>
        <taxon>Insecta</taxon>
        <taxon>Pterygota</taxon>
        <taxon>Neoptera</taxon>
        <taxon>Endopterygota</taxon>
        <taxon>Diptera</taxon>
        <taxon>Brachycera</taxon>
        <taxon>Muscomorpha</taxon>
        <taxon>Tephritoidea</taxon>
        <taxon>Tephritidae</taxon>
        <taxon>Ceratitis</taxon>
        <taxon>Ceratitis</taxon>
    </lineage>
</organism>
<keyword evidence="2" id="KW-1185">Reference proteome</keyword>
<dbReference type="AlphaFoldDB" id="A0A811V5Y5"/>
<evidence type="ECO:0000313" key="1">
    <source>
        <dbReference type="EMBL" id="CAD7011548.1"/>
    </source>
</evidence>
<reference evidence="1" key="1">
    <citation type="submission" date="2020-11" db="EMBL/GenBank/DDBJ databases">
        <authorList>
            <person name="Whitehead M."/>
        </authorList>
    </citation>
    <scope>NUCLEOTIDE SEQUENCE</scope>
    <source>
        <strain evidence="1">EGII</strain>
    </source>
</reference>
<proteinExistence type="predicted"/>
<protein>
    <submittedName>
        <fullName evidence="1">(Mediterranean fruit fly) hypothetical protein</fullName>
    </submittedName>
</protein>
<dbReference type="EMBL" id="CAJHJT010000056">
    <property type="protein sequence ID" value="CAD7011548.1"/>
    <property type="molecule type" value="Genomic_DNA"/>
</dbReference>
<evidence type="ECO:0000313" key="2">
    <source>
        <dbReference type="Proteomes" id="UP000606786"/>
    </source>
</evidence>
<dbReference type="Proteomes" id="UP000606786">
    <property type="component" value="Unassembled WGS sequence"/>
</dbReference>
<comment type="caution">
    <text evidence="1">The sequence shown here is derived from an EMBL/GenBank/DDBJ whole genome shotgun (WGS) entry which is preliminary data.</text>
</comment>
<gene>
    <name evidence="1" type="ORF">CCAP1982_LOCUS19636</name>
</gene>